<evidence type="ECO:0000313" key="2">
    <source>
        <dbReference type="EMBL" id="KAF8485359.1"/>
    </source>
</evidence>
<gene>
    <name evidence="2" type="ORF">DFH94DRAFT_274897</name>
</gene>
<keyword evidence="3" id="KW-1185">Reference proteome</keyword>
<reference evidence="2" key="2">
    <citation type="journal article" date="2020" name="Nat. Commun.">
        <title>Large-scale genome sequencing of mycorrhizal fungi provides insights into the early evolution of symbiotic traits.</title>
        <authorList>
            <person name="Miyauchi S."/>
            <person name="Kiss E."/>
            <person name="Kuo A."/>
            <person name="Drula E."/>
            <person name="Kohler A."/>
            <person name="Sanchez-Garcia M."/>
            <person name="Morin E."/>
            <person name="Andreopoulos B."/>
            <person name="Barry K.W."/>
            <person name="Bonito G."/>
            <person name="Buee M."/>
            <person name="Carver A."/>
            <person name="Chen C."/>
            <person name="Cichocki N."/>
            <person name="Clum A."/>
            <person name="Culley D."/>
            <person name="Crous P.W."/>
            <person name="Fauchery L."/>
            <person name="Girlanda M."/>
            <person name="Hayes R.D."/>
            <person name="Keri Z."/>
            <person name="LaButti K."/>
            <person name="Lipzen A."/>
            <person name="Lombard V."/>
            <person name="Magnuson J."/>
            <person name="Maillard F."/>
            <person name="Murat C."/>
            <person name="Nolan M."/>
            <person name="Ohm R.A."/>
            <person name="Pangilinan J."/>
            <person name="Pereira M.F."/>
            <person name="Perotto S."/>
            <person name="Peter M."/>
            <person name="Pfister S."/>
            <person name="Riley R."/>
            <person name="Sitrit Y."/>
            <person name="Stielow J.B."/>
            <person name="Szollosi G."/>
            <person name="Zifcakova L."/>
            <person name="Stursova M."/>
            <person name="Spatafora J.W."/>
            <person name="Tedersoo L."/>
            <person name="Vaario L.M."/>
            <person name="Yamada A."/>
            <person name="Yan M."/>
            <person name="Wang P."/>
            <person name="Xu J."/>
            <person name="Bruns T."/>
            <person name="Baldrian P."/>
            <person name="Vilgalys R."/>
            <person name="Dunand C."/>
            <person name="Henrissat B."/>
            <person name="Grigoriev I.V."/>
            <person name="Hibbett D."/>
            <person name="Nagy L.G."/>
            <person name="Martin F.M."/>
        </authorList>
    </citation>
    <scope>NUCLEOTIDE SEQUENCE</scope>
    <source>
        <strain evidence="2">Prilba</strain>
    </source>
</reference>
<proteinExistence type="predicted"/>
<feature type="compositionally biased region" description="Basic and acidic residues" evidence="1">
    <location>
        <begin position="47"/>
        <end position="69"/>
    </location>
</feature>
<feature type="compositionally biased region" description="Polar residues" evidence="1">
    <location>
        <begin position="1"/>
        <end position="11"/>
    </location>
</feature>
<sequence>MDGATNVNPSNAPHVLTSREEKKVERSIAKEATVAEKQVAQVGKTLKSAEKDEGKAEKATQKAQRAREKAVKQEHRSAQALTDAQHKHDLAVADEKKAANDLSVCNSRTTCRPSRTHQSPPINRILASSRCRWLLQMCQRLLQEAHQTVEGRRTELEQVQRKKDSGDVARAERLRQAQRGTASGAAQTESNNM</sequence>
<reference evidence="2" key="1">
    <citation type="submission" date="2019-10" db="EMBL/GenBank/DDBJ databases">
        <authorList>
            <consortium name="DOE Joint Genome Institute"/>
            <person name="Kuo A."/>
            <person name="Miyauchi S."/>
            <person name="Kiss E."/>
            <person name="Drula E."/>
            <person name="Kohler A."/>
            <person name="Sanchez-Garcia M."/>
            <person name="Andreopoulos B."/>
            <person name="Barry K.W."/>
            <person name="Bonito G."/>
            <person name="Buee M."/>
            <person name="Carver A."/>
            <person name="Chen C."/>
            <person name="Cichocki N."/>
            <person name="Clum A."/>
            <person name="Culley D."/>
            <person name="Crous P.W."/>
            <person name="Fauchery L."/>
            <person name="Girlanda M."/>
            <person name="Hayes R."/>
            <person name="Keri Z."/>
            <person name="LaButti K."/>
            <person name="Lipzen A."/>
            <person name="Lombard V."/>
            <person name="Magnuson J."/>
            <person name="Maillard F."/>
            <person name="Morin E."/>
            <person name="Murat C."/>
            <person name="Nolan M."/>
            <person name="Ohm R."/>
            <person name="Pangilinan J."/>
            <person name="Pereira M."/>
            <person name="Perotto S."/>
            <person name="Peter M."/>
            <person name="Riley R."/>
            <person name="Sitrit Y."/>
            <person name="Stielow B."/>
            <person name="Szollosi G."/>
            <person name="Zifcakova L."/>
            <person name="Stursova M."/>
            <person name="Spatafora J.W."/>
            <person name="Tedersoo L."/>
            <person name="Vaario L.-M."/>
            <person name="Yamada A."/>
            <person name="Yan M."/>
            <person name="Wang P."/>
            <person name="Xu J."/>
            <person name="Bruns T."/>
            <person name="Baldrian P."/>
            <person name="Vilgalys R."/>
            <person name="Henrissat B."/>
            <person name="Grigoriev I.V."/>
            <person name="Hibbett D."/>
            <person name="Nagy L.G."/>
            <person name="Martin F.M."/>
        </authorList>
    </citation>
    <scope>NUCLEOTIDE SEQUENCE</scope>
    <source>
        <strain evidence="2">Prilba</strain>
    </source>
</reference>
<feature type="region of interest" description="Disordered" evidence="1">
    <location>
        <begin position="1"/>
        <end position="23"/>
    </location>
</feature>
<feature type="region of interest" description="Disordered" evidence="1">
    <location>
        <begin position="45"/>
        <end position="69"/>
    </location>
</feature>
<evidence type="ECO:0000313" key="3">
    <source>
        <dbReference type="Proteomes" id="UP000759537"/>
    </source>
</evidence>
<comment type="caution">
    <text evidence="2">The sequence shown here is derived from an EMBL/GenBank/DDBJ whole genome shotgun (WGS) entry which is preliminary data.</text>
</comment>
<dbReference type="EMBL" id="WHVB01000003">
    <property type="protein sequence ID" value="KAF8485359.1"/>
    <property type="molecule type" value="Genomic_DNA"/>
</dbReference>
<feature type="region of interest" description="Disordered" evidence="1">
    <location>
        <begin position="150"/>
        <end position="193"/>
    </location>
</feature>
<dbReference type="Proteomes" id="UP000759537">
    <property type="component" value="Unassembled WGS sequence"/>
</dbReference>
<evidence type="ECO:0000256" key="1">
    <source>
        <dbReference type="SAM" id="MobiDB-lite"/>
    </source>
</evidence>
<feature type="compositionally biased region" description="Polar residues" evidence="1">
    <location>
        <begin position="178"/>
        <end position="193"/>
    </location>
</feature>
<dbReference type="AlphaFoldDB" id="A0A9P5N3R4"/>
<feature type="compositionally biased region" description="Basic and acidic residues" evidence="1">
    <location>
        <begin position="150"/>
        <end position="175"/>
    </location>
</feature>
<accession>A0A9P5N3R4</accession>
<protein>
    <submittedName>
        <fullName evidence="2">Uncharacterized protein</fullName>
    </submittedName>
</protein>
<name>A0A9P5N3R4_9AGAM</name>
<organism evidence="2 3">
    <name type="scientific">Russula ochroleuca</name>
    <dbReference type="NCBI Taxonomy" id="152965"/>
    <lineage>
        <taxon>Eukaryota</taxon>
        <taxon>Fungi</taxon>
        <taxon>Dikarya</taxon>
        <taxon>Basidiomycota</taxon>
        <taxon>Agaricomycotina</taxon>
        <taxon>Agaricomycetes</taxon>
        <taxon>Russulales</taxon>
        <taxon>Russulaceae</taxon>
        <taxon>Russula</taxon>
    </lineage>
</organism>
<dbReference type="OrthoDB" id="3364747at2759"/>